<dbReference type="AlphaFoldDB" id="A0A9P9J4Z1"/>
<evidence type="ECO:0000313" key="1">
    <source>
        <dbReference type="EMBL" id="KAH7148308.1"/>
    </source>
</evidence>
<gene>
    <name evidence="1" type="ORF">EDB81DRAFT_459527</name>
</gene>
<keyword evidence="2" id="KW-1185">Reference proteome</keyword>
<evidence type="ECO:0000313" key="2">
    <source>
        <dbReference type="Proteomes" id="UP000738349"/>
    </source>
</evidence>
<dbReference type="EMBL" id="JAGMUV010000007">
    <property type="protein sequence ID" value="KAH7148308.1"/>
    <property type="molecule type" value="Genomic_DNA"/>
</dbReference>
<reference evidence="1" key="1">
    <citation type="journal article" date="2021" name="Nat. Commun.">
        <title>Genetic determinants of endophytism in the Arabidopsis root mycobiome.</title>
        <authorList>
            <person name="Mesny F."/>
            <person name="Miyauchi S."/>
            <person name="Thiergart T."/>
            <person name="Pickel B."/>
            <person name="Atanasova L."/>
            <person name="Karlsson M."/>
            <person name="Huettel B."/>
            <person name="Barry K.W."/>
            <person name="Haridas S."/>
            <person name="Chen C."/>
            <person name="Bauer D."/>
            <person name="Andreopoulos W."/>
            <person name="Pangilinan J."/>
            <person name="LaButti K."/>
            <person name="Riley R."/>
            <person name="Lipzen A."/>
            <person name="Clum A."/>
            <person name="Drula E."/>
            <person name="Henrissat B."/>
            <person name="Kohler A."/>
            <person name="Grigoriev I.V."/>
            <person name="Martin F.M."/>
            <person name="Hacquard S."/>
        </authorList>
    </citation>
    <scope>NUCLEOTIDE SEQUENCE</scope>
    <source>
        <strain evidence="1">MPI-CAGE-AT-0147</strain>
    </source>
</reference>
<dbReference type="Proteomes" id="UP000738349">
    <property type="component" value="Unassembled WGS sequence"/>
</dbReference>
<accession>A0A9P9J4Z1</accession>
<comment type="caution">
    <text evidence="1">The sequence shown here is derived from an EMBL/GenBank/DDBJ whole genome shotgun (WGS) entry which is preliminary data.</text>
</comment>
<organism evidence="1 2">
    <name type="scientific">Dactylonectria macrodidyma</name>
    <dbReference type="NCBI Taxonomy" id="307937"/>
    <lineage>
        <taxon>Eukaryota</taxon>
        <taxon>Fungi</taxon>
        <taxon>Dikarya</taxon>
        <taxon>Ascomycota</taxon>
        <taxon>Pezizomycotina</taxon>
        <taxon>Sordariomycetes</taxon>
        <taxon>Hypocreomycetidae</taxon>
        <taxon>Hypocreales</taxon>
        <taxon>Nectriaceae</taxon>
        <taxon>Dactylonectria</taxon>
    </lineage>
</organism>
<sequence length="153" mass="17449">MYRENRPGRLSIVSVVSSWSSPSDDGIIVTKHHRRLSQDPAPIVSPSNMERSRQASTCSEQSCEGMTADETRDLWRCMLELQLRYGCYNSTRIDVALDAGDDGMDLMPNRFIIDTLNESVINLPDEGRELLNRHLSPSASCADKQKWKFWKKE</sequence>
<protein>
    <submittedName>
        <fullName evidence="1">Uncharacterized protein</fullName>
    </submittedName>
</protein>
<dbReference type="OrthoDB" id="3553044at2759"/>
<proteinExistence type="predicted"/>
<name>A0A9P9J4Z1_9HYPO</name>